<accession>A0A165JWQ4</accession>
<dbReference type="EMBL" id="KV425957">
    <property type="protein sequence ID" value="KZV95443.1"/>
    <property type="molecule type" value="Genomic_DNA"/>
</dbReference>
<feature type="domain" description="F-box" evidence="1">
    <location>
        <begin position="9"/>
        <end position="44"/>
    </location>
</feature>
<proteinExistence type="predicted"/>
<dbReference type="OrthoDB" id="3322634at2759"/>
<dbReference type="Proteomes" id="UP000077266">
    <property type="component" value="Unassembled WGS sequence"/>
</dbReference>
<dbReference type="Gene3D" id="1.20.1280.50">
    <property type="match status" value="1"/>
</dbReference>
<evidence type="ECO:0000259" key="1">
    <source>
        <dbReference type="Pfam" id="PF12937"/>
    </source>
</evidence>
<evidence type="ECO:0000313" key="2">
    <source>
        <dbReference type="EMBL" id="KZV95443.1"/>
    </source>
</evidence>
<sequence length="532" mass="60653">MAEPDYTALLPVELCLLALNRMSQGEVLSCARVSRRWRAIAVQSRNYYCYVELPPSYDAPWSASWDFRVAKFCNTLRQCRRRGVPLHIWVHVAFDHHRWLNVWSDERQYVFWPEDVPMYDLYTDRVYPEVQKSLHLVIDLTISCDEPEHHEEIYALLSSTPAPRLRRLRLELCQSDPPSHVQVQPPTLFAGSAPALETLVVHDADFSETLVPAYAAARNITLFVIHQPPVRLIAANFPNAEELEIWCGEYPEAIHDGQPVRFAARLRRLTLWITGEFHTWPDDMAQSFEAYNIPYMTVDLTDHHLGLPLLPLLHHTPSTLHVVIAYMGVYNATIVVSDTKERSSAAYIRDIAVSTDEDADSIWKSLDDLRILQLKLVTLEVAHAYLKQLLCFWDSLPALDTLTIALDHFREDDHVFWDPPTDHLEPYLAKLALESFDMDRCCALRCVDTMFMLKCPQISRLRLIKNKPATIHIPAKQVAHLALSLTLGHGSTPSSCLLEHDSAVVLEGDAHGLESLFAGHVASHSRHAVLYE</sequence>
<dbReference type="InterPro" id="IPR001810">
    <property type="entry name" value="F-box_dom"/>
</dbReference>
<protein>
    <recommendedName>
        <fullName evidence="1">F-box domain-containing protein</fullName>
    </recommendedName>
</protein>
<dbReference type="InterPro" id="IPR036047">
    <property type="entry name" value="F-box-like_dom_sf"/>
</dbReference>
<name>A0A165JWQ4_EXIGL</name>
<reference evidence="2 3" key="1">
    <citation type="journal article" date="2016" name="Mol. Biol. Evol.">
        <title>Comparative Genomics of Early-Diverging Mushroom-Forming Fungi Provides Insights into the Origins of Lignocellulose Decay Capabilities.</title>
        <authorList>
            <person name="Nagy L.G."/>
            <person name="Riley R."/>
            <person name="Tritt A."/>
            <person name="Adam C."/>
            <person name="Daum C."/>
            <person name="Floudas D."/>
            <person name="Sun H."/>
            <person name="Yadav J.S."/>
            <person name="Pangilinan J."/>
            <person name="Larsson K.H."/>
            <person name="Matsuura K."/>
            <person name="Barry K."/>
            <person name="Labutti K."/>
            <person name="Kuo R."/>
            <person name="Ohm R.A."/>
            <person name="Bhattacharya S.S."/>
            <person name="Shirouzu T."/>
            <person name="Yoshinaga Y."/>
            <person name="Martin F.M."/>
            <person name="Grigoriev I.V."/>
            <person name="Hibbett D.S."/>
        </authorList>
    </citation>
    <scope>NUCLEOTIDE SEQUENCE [LARGE SCALE GENOMIC DNA]</scope>
    <source>
        <strain evidence="2 3">HHB12029</strain>
    </source>
</reference>
<dbReference type="AlphaFoldDB" id="A0A165JWQ4"/>
<keyword evidence="3" id="KW-1185">Reference proteome</keyword>
<dbReference type="InParanoid" id="A0A165JWQ4"/>
<gene>
    <name evidence="2" type="ORF">EXIGLDRAFT_475037</name>
</gene>
<dbReference type="Pfam" id="PF12937">
    <property type="entry name" value="F-box-like"/>
    <property type="match status" value="1"/>
</dbReference>
<organism evidence="2 3">
    <name type="scientific">Exidia glandulosa HHB12029</name>
    <dbReference type="NCBI Taxonomy" id="1314781"/>
    <lineage>
        <taxon>Eukaryota</taxon>
        <taxon>Fungi</taxon>
        <taxon>Dikarya</taxon>
        <taxon>Basidiomycota</taxon>
        <taxon>Agaricomycotina</taxon>
        <taxon>Agaricomycetes</taxon>
        <taxon>Auriculariales</taxon>
        <taxon>Exidiaceae</taxon>
        <taxon>Exidia</taxon>
    </lineage>
</organism>
<evidence type="ECO:0000313" key="3">
    <source>
        <dbReference type="Proteomes" id="UP000077266"/>
    </source>
</evidence>
<dbReference type="SUPFAM" id="SSF81383">
    <property type="entry name" value="F-box domain"/>
    <property type="match status" value="1"/>
</dbReference>